<keyword evidence="15" id="KW-0966">Cell projection</keyword>
<comment type="caution">
    <text evidence="21">The sequence shown here is derived from an EMBL/GenBank/DDBJ whole genome shotgun (WGS) entry which is preliminary data.</text>
</comment>
<dbReference type="InterPro" id="IPR055457">
    <property type="entry name" value="OST48_N"/>
</dbReference>
<keyword evidence="14" id="KW-0206">Cytoskeleton</keyword>
<evidence type="ECO:0000256" key="8">
    <source>
        <dbReference type="ARBA" id="ARBA00022771"/>
    </source>
</evidence>
<dbReference type="VEuPathDB" id="FungiDB:H257_02573"/>
<keyword evidence="18" id="KW-0175">Coiled coil</keyword>
<dbReference type="CDD" id="cd15745">
    <property type="entry name" value="FYVE_RUFY4"/>
    <property type="match status" value="1"/>
</dbReference>
<evidence type="ECO:0000259" key="20">
    <source>
        <dbReference type="PROSITE" id="PS50178"/>
    </source>
</evidence>
<feature type="compositionally biased region" description="Polar residues" evidence="19">
    <location>
        <begin position="763"/>
        <end position="795"/>
    </location>
</feature>
<comment type="pathway">
    <text evidence="3 17">Protein modification; protein glycosylation.</text>
</comment>
<feature type="transmembrane region" description="Helical" evidence="17">
    <location>
        <begin position="2184"/>
        <end position="2206"/>
    </location>
</feature>
<evidence type="ECO:0000256" key="1">
    <source>
        <dbReference type="ARBA" id="ARBA00004430"/>
    </source>
</evidence>
<comment type="similarity">
    <text evidence="4 17">Belongs to the DDOST 48 kDa subunit family.</text>
</comment>
<evidence type="ECO:0000256" key="6">
    <source>
        <dbReference type="ARBA" id="ARBA00022692"/>
    </source>
</evidence>
<dbReference type="InterPro" id="IPR017455">
    <property type="entry name" value="Znf_FYVE-rel"/>
</dbReference>
<keyword evidence="12" id="KW-0969">Cilium</keyword>
<dbReference type="EMBL" id="QUTE01010792">
    <property type="protein sequence ID" value="RHZ12174.1"/>
    <property type="molecule type" value="Genomic_DNA"/>
</dbReference>
<dbReference type="InterPro" id="IPR006802">
    <property type="entry name" value="Radial_spoke"/>
</dbReference>
<dbReference type="PROSITE" id="PS50178">
    <property type="entry name" value="ZF_FYVE"/>
    <property type="match status" value="1"/>
</dbReference>
<evidence type="ECO:0000313" key="21">
    <source>
        <dbReference type="EMBL" id="RHZ12174.1"/>
    </source>
</evidence>
<dbReference type="InterPro" id="IPR023393">
    <property type="entry name" value="START-like_dom_sf"/>
</dbReference>
<evidence type="ECO:0000256" key="19">
    <source>
        <dbReference type="SAM" id="MobiDB-lite"/>
    </source>
</evidence>
<gene>
    <name evidence="21" type="ORF">DYB31_002872</name>
</gene>
<evidence type="ECO:0000256" key="13">
    <source>
        <dbReference type="ARBA" id="ARBA00023136"/>
    </source>
</evidence>
<dbReference type="Proteomes" id="UP000266196">
    <property type="component" value="Unassembled WGS sequence"/>
</dbReference>
<feature type="domain" description="FYVE-type" evidence="20">
    <location>
        <begin position="585"/>
        <end position="642"/>
    </location>
</feature>
<evidence type="ECO:0000313" key="22">
    <source>
        <dbReference type="Proteomes" id="UP000266196"/>
    </source>
</evidence>
<dbReference type="GO" id="GO:0001534">
    <property type="term" value="C:radial spoke"/>
    <property type="evidence" value="ECO:0007669"/>
    <property type="project" value="InterPro"/>
</dbReference>
<protein>
    <recommendedName>
        <fullName evidence="17">Dolichyl-diphosphooligosaccharide--protein glycosyltransferase 48 kDa subunit</fullName>
        <shortName evidence="17">Oligosaccharyl transferase 48 kDa subunit</shortName>
    </recommendedName>
</protein>
<feature type="region of interest" description="Disordered" evidence="19">
    <location>
        <begin position="647"/>
        <end position="720"/>
    </location>
</feature>
<dbReference type="SMART" id="SM00064">
    <property type="entry name" value="FYVE"/>
    <property type="match status" value="1"/>
</dbReference>
<keyword evidence="8 16" id="KW-0863">Zinc-finger</keyword>
<evidence type="ECO:0000256" key="15">
    <source>
        <dbReference type="ARBA" id="ARBA00023273"/>
    </source>
</evidence>
<dbReference type="Gene3D" id="3.30.530.20">
    <property type="match status" value="1"/>
</dbReference>
<dbReference type="GO" id="GO:0060294">
    <property type="term" value="P:cilium movement involved in cell motility"/>
    <property type="evidence" value="ECO:0007669"/>
    <property type="project" value="InterPro"/>
</dbReference>
<comment type="function">
    <text evidence="17">Subunit of the oligosaccharyl transferase (OST) complex that catalyzes the initial transfer of a defined glycan (Glc(3)Man(9)GlcNAc(2) in eukaryotes) from the lipid carrier dolichol-pyrophosphate to an asparagine residue within an Asn-X-Ser/Thr consensus motif in nascent polypeptide chains, the first step in protein N-glycosylation. N-glycosylation occurs cotranslationally and the complex associates with the Sec61 complex at the channel-forming translocon complex that mediates protein translocation across the endoplasmic reticulum (ER).</text>
</comment>
<name>A0A397F2A5_APHAT</name>
<reference evidence="21 22" key="1">
    <citation type="submission" date="2018-08" db="EMBL/GenBank/DDBJ databases">
        <title>Aphanomyces genome sequencing and annotation.</title>
        <authorList>
            <person name="Minardi D."/>
            <person name="Oidtmann B."/>
            <person name="Van Der Giezen M."/>
            <person name="Studholme D.J."/>
        </authorList>
    </citation>
    <scope>NUCLEOTIDE SEQUENCE [LARGE SCALE GENOMIC DNA]</scope>
    <source>
        <strain evidence="21 22">197901</strain>
    </source>
</reference>
<evidence type="ECO:0000256" key="14">
    <source>
        <dbReference type="ARBA" id="ARBA00023212"/>
    </source>
</evidence>
<dbReference type="Gene3D" id="3.30.40.10">
    <property type="entry name" value="Zinc/RING finger domain, C3HC4 (zinc finger)"/>
    <property type="match status" value="1"/>
</dbReference>
<dbReference type="GO" id="GO:0008250">
    <property type="term" value="C:oligosaccharyltransferase complex"/>
    <property type="evidence" value="ECO:0007669"/>
    <property type="project" value="TreeGrafter"/>
</dbReference>
<dbReference type="InterPro" id="IPR011011">
    <property type="entry name" value="Znf_FYVE_PHD"/>
</dbReference>
<dbReference type="InterPro" id="IPR055459">
    <property type="entry name" value="OST48_MD"/>
</dbReference>
<accession>A0A397F2A5</accession>
<comment type="subcellular location">
    <subcellularLocation>
        <location evidence="1">Cytoplasm</location>
        <location evidence="1">Cytoskeleton</location>
        <location evidence="1">Cilium axoneme</location>
    </subcellularLocation>
    <subcellularLocation>
        <location evidence="17">Endoplasmic reticulum membrane</location>
        <topology evidence="17">Single-pass type I membrane protein</topology>
    </subcellularLocation>
    <subcellularLocation>
        <location evidence="2">Membrane</location>
        <topology evidence="2">Single-pass type I membrane protein</topology>
    </subcellularLocation>
</comment>
<evidence type="ECO:0000256" key="12">
    <source>
        <dbReference type="ARBA" id="ARBA00023069"/>
    </source>
</evidence>
<evidence type="ECO:0000256" key="17">
    <source>
        <dbReference type="RuleBase" id="RU361142"/>
    </source>
</evidence>
<keyword evidence="5" id="KW-0963">Cytoplasm</keyword>
<dbReference type="GO" id="GO:0018279">
    <property type="term" value="P:protein N-linked glycosylation via asparagine"/>
    <property type="evidence" value="ECO:0007669"/>
    <property type="project" value="UniProtKB-UniRule"/>
</dbReference>
<dbReference type="PANTHER" id="PTHR10830">
    <property type="entry name" value="DOLICHYL-DIPHOSPHOOLIGOSACCHARIDE--PROTEIN GLYCOSYLTRANSFERASE 48 KDA SUBUNIT"/>
    <property type="match status" value="1"/>
</dbReference>
<keyword evidence="10" id="KW-0862">Zinc</keyword>
<feature type="compositionally biased region" description="Low complexity" evidence="19">
    <location>
        <begin position="1132"/>
        <end position="1141"/>
    </location>
</feature>
<dbReference type="Gene3D" id="3.30.1520.10">
    <property type="entry name" value="Phox-like domain"/>
    <property type="match status" value="1"/>
</dbReference>
<evidence type="ECO:0000256" key="5">
    <source>
        <dbReference type="ARBA" id="ARBA00022490"/>
    </source>
</evidence>
<feature type="compositionally biased region" description="Polar residues" evidence="19">
    <location>
        <begin position="666"/>
        <end position="700"/>
    </location>
</feature>
<evidence type="ECO:0000256" key="11">
    <source>
        <dbReference type="ARBA" id="ARBA00022989"/>
    </source>
</evidence>
<feature type="region of interest" description="Disordered" evidence="19">
    <location>
        <begin position="733"/>
        <end position="809"/>
    </location>
</feature>
<dbReference type="CDD" id="cd06093">
    <property type="entry name" value="PX_domain"/>
    <property type="match status" value="1"/>
</dbReference>
<evidence type="ECO:0000256" key="18">
    <source>
        <dbReference type="SAM" id="Coils"/>
    </source>
</evidence>
<evidence type="ECO:0000256" key="7">
    <source>
        <dbReference type="ARBA" id="ARBA00022723"/>
    </source>
</evidence>
<dbReference type="SUPFAM" id="SSF57903">
    <property type="entry name" value="FYVE/PHD zinc finger"/>
    <property type="match status" value="1"/>
</dbReference>
<evidence type="ECO:0000256" key="2">
    <source>
        <dbReference type="ARBA" id="ARBA00004479"/>
    </source>
</evidence>
<dbReference type="UniPathway" id="UPA00378"/>
<evidence type="ECO:0000256" key="16">
    <source>
        <dbReference type="PROSITE-ProRule" id="PRU00091"/>
    </source>
</evidence>
<evidence type="ECO:0000256" key="4">
    <source>
        <dbReference type="ARBA" id="ARBA00008743"/>
    </source>
</evidence>
<dbReference type="GO" id="GO:0035091">
    <property type="term" value="F:phosphatidylinositol binding"/>
    <property type="evidence" value="ECO:0007669"/>
    <property type="project" value="InterPro"/>
</dbReference>
<dbReference type="InterPro" id="IPR013083">
    <property type="entry name" value="Znf_RING/FYVE/PHD"/>
</dbReference>
<dbReference type="VEuPathDB" id="FungiDB:H257_02571"/>
<dbReference type="InterPro" id="IPR005013">
    <property type="entry name" value="DDOST_48_kDa_subunit"/>
</dbReference>
<evidence type="ECO:0000256" key="10">
    <source>
        <dbReference type="ARBA" id="ARBA00022833"/>
    </source>
</evidence>
<feature type="compositionally biased region" description="Low complexity" evidence="19">
    <location>
        <begin position="649"/>
        <end position="664"/>
    </location>
</feature>
<organism evidence="21 22">
    <name type="scientific">Aphanomyces astaci</name>
    <name type="common">Crayfish plague agent</name>
    <dbReference type="NCBI Taxonomy" id="112090"/>
    <lineage>
        <taxon>Eukaryota</taxon>
        <taxon>Sar</taxon>
        <taxon>Stramenopiles</taxon>
        <taxon>Oomycota</taxon>
        <taxon>Saprolegniomycetes</taxon>
        <taxon>Saprolegniales</taxon>
        <taxon>Verrucalvaceae</taxon>
        <taxon>Aphanomyces</taxon>
    </lineage>
</organism>
<evidence type="ECO:0000256" key="9">
    <source>
        <dbReference type="ARBA" id="ARBA00022824"/>
    </source>
</evidence>
<evidence type="ECO:0000256" key="3">
    <source>
        <dbReference type="ARBA" id="ARBA00004922"/>
    </source>
</evidence>
<dbReference type="Pfam" id="PF01363">
    <property type="entry name" value="FYVE"/>
    <property type="match status" value="1"/>
</dbReference>
<keyword evidence="7" id="KW-0479">Metal-binding</keyword>
<feature type="region of interest" description="Disordered" evidence="19">
    <location>
        <begin position="1119"/>
        <end position="1151"/>
    </location>
</feature>
<dbReference type="GO" id="GO:0060271">
    <property type="term" value="P:cilium assembly"/>
    <property type="evidence" value="ECO:0007669"/>
    <property type="project" value="InterPro"/>
</dbReference>
<dbReference type="Pfam" id="PF04712">
    <property type="entry name" value="Radial_spoke"/>
    <property type="match status" value="2"/>
</dbReference>
<dbReference type="Pfam" id="PF03345">
    <property type="entry name" value="OST48_N"/>
    <property type="match status" value="1"/>
</dbReference>
<dbReference type="SUPFAM" id="SSF55961">
    <property type="entry name" value="Bet v1-like"/>
    <property type="match status" value="1"/>
</dbReference>
<keyword evidence="9 17" id="KW-0256">Endoplasmic reticulum</keyword>
<keyword evidence="6 17" id="KW-0812">Transmembrane</keyword>
<dbReference type="InterPro" id="IPR000306">
    <property type="entry name" value="Znf_FYVE"/>
</dbReference>
<keyword evidence="13 17" id="KW-0472">Membrane</keyword>
<keyword evidence="11 17" id="KW-1133">Transmembrane helix</keyword>
<proteinExistence type="inferred from homology"/>
<dbReference type="InterPro" id="IPR036871">
    <property type="entry name" value="PX_dom_sf"/>
</dbReference>
<feature type="coiled-coil region" evidence="18">
    <location>
        <begin position="1023"/>
        <end position="1107"/>
    </location>
</feature>
<dbReference type="Pfam" id="PF23358">
    <property type="entry name" value="OST48_MD"/>
    <property type="match status" value="1"/>
</dbReference>
<dbReference type="GO" id="GO:0008270">
    <property type="term" value="F:zinc ion binding"/>
    <property type="evidence" value="ECO:0007669"/>
    <property type="project" value="UniProtKB-KW"/>
</dbReference>
<dbReference type="VEuPathDB" id="FungiDB:H257_02570"/>
<comment type="subunit">
    <text evidence="17">Component of the oligosaccharyltransferase (OST) complex.</text>
</comment>
<dbReference type="PANTHER" id="PTHR10830:SF0">
    <property type="entry name" value="DOLICHYL-DIPHOSPHOOLIGOSACCHARIDE--PROTEIN GLYCOSYLTRANSFERASE 48 KDA SUBUNIT"/>
    <property type="match status" value="1"/>
</dbReference>
<sequence>MFEWAGIGFSKAETFRLSLALQKLASLNGTTKLRFWGKLLGTTADFYVAEGELPEPYEPEDAAAEEGANGLNKNTYWVLKDDGRGLVHGHPPFPGSEKNFIRAQIARINAGTVLCPAGFFIVSEEGELEVPEEAPEPKTAAELGDPSNWVHYTKEINEKYGRSTPLPPNTNDDGEEVPWEGEEFAEPLRAISEDKPGSWRVDRLPSTTSAAVGELAIARSLTWPGAVSIGVGKKFLNVYVGYGLKAKFGVDHQIQLPRKLATDFGVAVEGDTNVLKFTNLVEQPDVLVDPSPPEEGAEDAFADSLSSLPPLRRDEIEAYINYVDEAVDNALCLINGLGNIRWQPVKQKADVVISRAADDINSLSNQAAVRTVCTVNASFDEMMDHFITETTEMFRERETALHGSEFLDGAVLHVLHPRDISSEYTSQRFVCIKWHCLKAVASPTKPRDYVYIELVDSFVDDQNVRVGIRLSKSIDLFNFPSFEDSHRFVRAKTFNMHTFHSLDSTNSSSRASILSNGSSSSSPLSSFQVELRSMVLGDPNGRLPAWVVTKMSDLAALRGQSIRDFFEQQRLSTLQWVAPHHYVPASKRSFCGICTRGFSLVRKKYNCQACGEVVCNQCSLVQLIGPKRTKTRVCIGCNIQARSTALHTPNNSSLASRPSSAGSLHSPHNNSITSRQTNHNRGSLSSSIRASDNGSFLHSQSTPDWPHPHPQPSSSNHHPTLHVPVAAYRRSQSEMYDPSHRHGSFGPTTPLSASHHYNRDSNGRISDNQRFTSSTTRTSVASNASTRPSTTTIQDTEGDQQLGPPPREGLDLGVSHFKQQSVASSVDVVSLGLLALHDLSIVQQPEATNQPHDLGRVSEALSDMTVRNSEMSERMSELDVDAYDDDQYHRHEGAVVVETTNNSDLSDLSSFMDPSCVHVVHAVSTVPDDEVEEDEEDVDARWAYRPSHMAAEDYLEATRMTLAEIDRGMSSVQASMHVTAVKLEEQEQDQMTRISMEYVAPPTRTTSSSAMDTMPDVENLFVVLKLNAEIDRLQHKMETVQEGTIQLNHMNEAMNEKIQTLEKVESKKTTDPAAAPEQPDQTLLDAMDRINENFKQLQHQMDRVQVTSTKVMDVKLVEGLTHDDPPPPCPPLLAASSSEESSPPPFPESTRGGFVSFLEDSSFTPATSTGADDAHPEGWTSVHSKRIVIRLPDIRTIHKCTVHVHTCRFDASIMEQPEYAISTEMVFACRQYPHMAFQSSWTTWRSFDEFRVLDYQLRQIPMHKASAPKTTPLDVVVESTAPATSLPLFSWWRKSTPTSTGTKDVVEQHPMVAIAPLPLHRRKRWLFQHKTKSFMVQRQGELEAYLQAVCATSLRLLHFLDIHAPPYMRYFCNFDAGFGTQLHVTVWNPSLGAVEKDKLDVLESHLLDDASRGILLCSTYGCKCHFQSLVDGHRNMQAYLTSKHLQIVPWDLPGIPEDGDSSCDVRTAYLCLVQELYTIEDMELELASLERLDKLRHKGAIHRMPATAAAEKLRRYMTNYGILHAEAIASHIGMNVIDVKKAFHVAKKPTQVRVGALALQTLATMLNLTIILVTNDHRHTVRTVVPWKSPPPLVDGPPRHLMWSYLLPTSQYIHGHYRILRSLAPLSSQIQPKMSQQDWMVMDKRFVRSMAHVVENNVITVVDSEDMTAEVLQQAILDAVWLACEQNPKRFQRFQWTSKQYGTSRMPGATFFAFLEELFRPTGAAYISDFLVHVLPLPKKRQALVRARWNRFHSELMIKQSKYPPHTLNMTRIHQRLVLVAWLLLAVVAQGSRVAIFLDERESADLNSFGSYISHLQARGHHLAIFNQASSNFTLAKYGVRQYDNVVILAPSLKTLGTNSLQQDALLSFVEQGGNVLVAGSMRVSTMLRQFAAASGVQFDKKGTVVMDHVRHVGDKTDIYHSHLTSRQWTQFPLVVGRPSKPIFFNGVGMSVDPSNVLALTVLAAEPTSYSASPTKRPIDRASSNFGTNVSLVAAIQARNNARVVFSGSVDLFKDAYYSSSYGNGDFVEAVTKWTFGERGVLRVTNVRHTKEDGTPPDAMLRPIDRPDQPLTLYPDAEVARNSLDNVTYSFDVHERQDDGTWTPFAADDMQLEFVMLDPYVRKTLAHDDRGHFAVTFATPDVYGIFQFRVMYRRVGYSVLHWTTQVSVRPYKHDEYDRFLPTAYPYYASVFSMMTGVFVFSVLFLYRQD</sequence>